<dbReference type="AlphaFoldDB" id="A0A5Q0M7E4"/>
<evidence type="ECO:0000313" key="5">
    <source>
        <dbReference type="Proteomes" id="UP000326780"/>
    </source>
</evidence>
<dbReference type="InterPro" id="IPR029069">
    <property type="entry name" value="HotDog_dom_sf"/>
</dbReference>
<keyword evidence="2" id="KW-0378">Hydrolase</keyword>
<reference evidence="4 5" key="1">
    <citation type="submission" date="2019-10" db="EMBL/GenBank/DDBJ databases">
        <title>Complete genome sequence of Variovorax paradoxus 5C-2.</title>
        <authorList>
            <person name="Gogoleva N.E."/>
            <person name="Balkin A.S."/>
        </authorList>
    </citation>
    <scope>NUCLEOTIDE SEQUENCE [LARGE SCALE GENOMIC DNA]</scope>
    <source>
        <strain evidence="4 5">5C-2</strain>
    </source>
</reference>
<evidence type="ECO:0000313" key="4">
    <source>
        <dbReference type="EMBL" id="QFZ85433.1"/>
    </source>
</evidence>
<proteinExistence type="inferred from homology"/>
<sequence>MGRSVSDREGCRCRKASHRYRWRPSYRRGREVPCWRAMVSSRVALRAAHPTGSAHAFGRECPLLHLLQTKPMNDELEARIRSGQALSESMGNFHVTGWDAEHKTLKAAFTVRREYCHTNGTIAQGGFITAWLDAAMAHAVMHDTDQSQTVFSLEIKVSFYEKVGPGEGRVEGRVIRRGKRVAFLEAALYNPDGKLAAEATSTGILASL</sequence>
<dbReference type="InterPro" id="IPR039298">
    <property type="entry name" value="ACOT13"/>
</dbReference>
<gene>
    <name evidence="4" type="ORF">GFK26_23030</name>
</gene>
<evidence type="ECO:0000256" key="2">
    <source>
        <dbReference type="ARBA" id="ARBA00022801"/>
    </source>
</evidence>
<dbReference type="SUPFAM" id="SSF54637">
    <property type="entry name" value="Thioesterase/thiol ester dehydrase-isomerase"/>
    <property type="match status" value="1"/>
</dbReference>
<organism evidence="4 5">
    <name type="scientific">Variovorax paradoxus</name>
    <dbReference type="NCBI Taxonomy" id="34073"/>
    <lineage>
        <taxon>Bacteria</taxon>
        <taxon>Pseudomonadati</taxon>
        <taxon>Pseudomonadota</taxon>
        <taxon>Betaproteobacteria</taxon>
        <taxon>Burkholderiales</taxon>
        <taxon>Comamonadaceae</taxon>
        <taxon>Variovorax</taxon>
    </lineage>
</organism>
<dbReference type="InterPro" id="IPR006683">
    <property type="entry name" value="Thioestr_dom"/>
</dbReference>
<name>A0A5Q0M7E4_VARPD</name>
<dbReference type="CDD" id="cd03443">
    <property type="entry name" value="PaaI_thioesterase"/>
    <property type="match status" value="1"/>
</dbReference>
<protein>
    <recommendedName>
        <fullName evidence="3">Thioesterase domain-containing protein</fullName>
    </recommendedName>
</protein>
<comment type="similarity">
    <text evidence="1">Belongs to the thioesterase PaaI family.</text>
</comment>
<dbReference type="Proteomes" id="UP000326780">
    <property type="component" value="Chromosome"/>
</dbReference>
<dbReference type="EMBL" id="CP045644">
    <property type="protein sequence ID" value="QFZ85433.1"/>
    <property type="molecule type" value="Genomic_DNA"/>
</dbReference>
<dbReference type="Gene3D" id="3.10.129.10">
    <property type="entry name" value="Hotdog Thioesterase"/>
    <property type="match status" value="1"/>
</dbReference>
<evidence type="ECO:0000259" key="3">
    <source>
        <dbReference type="Pfam" id="PF03061"/>
    </source>
</evidence>
<feature type="domain" description="Thioesterase" evidence="3">
    <location>
        <begin position="125"/>
        <end position="196"/>
    </location>
</feature>
<dbReference type="PANTHER" id="PTHR21660:SF1">
    <property type="entry name" value="ACYL-COENZYME A THIOESTERASE 13"/>
    <property type="match status" value="1"/>
</dbReference>
<accession>A0A5Q0M7E4</accession>
<dbReference type="PANTHER" id="PTHR21660">
    <property type="entry name" value="THIOESTERASE SUPERFAMILY MEMBER-RELATED"/>
    <property type="match status" value="1"/>
</dbReference>
<dbReference type="Pfam" id="PF03061">
    <property type="entry name" value="4HBT"/>
    <property type="match status" value="1"/>
</dbReference>
<evidence type="ECO:0000256" key="1">
    <source>
        <dbReference type="ARBA" id="ARBA00008324"/>
    </source>
</evidence>
<dbReference type="GO" id="GO:0047617">
    <property type="term" value="F:fatty acyl-CoA hydrolase activity"/>
    <property type="evidence" value="ECO:0007669"/>
    <property type="project" value="InterPro"/>
</dbReference>